<comment type="caution">
    <text evidence="2">The sequence shown here is derived from an EMBL/GenBank/DDBJ whole genome shotgun (WGS) entry which is preliminary data.</text>
</comment>
<dbReference type="AlphaFoldDB" id="A0A9X1XDH4"/>
<dbReference type="RefSeq" id="WP_248253229.1">
    <property type="nucleotide sequence ID" value="NZ_JAIWJX010000002.1"/>
</dbReference>
<organism evidence="2 3">
    <name type="scientific">Fictibacillus marinisediminis</name>
    <dbReference type="NCBI Taxonomy" id="2878389"/>
    <lineage>
        <taxon>Bacteria</taxon>
        <taxon>Bacillati</taxon>
        <taxon>Bacillota</taxon>
        <taxon>Bacilli</taxon>
        <taxon>Bacillales</taxon>
        <taxon>Fictibacillaceae</taxon>
        <taxon>Fictibacillus</taxon>
    </lineage>
</organism>
<sequence>MIENGRMTAFQMMFMKATTFITKAVPNVSGLNKLVKFLVTLYGFFTVIKIYLKETIIQCRKR</sequence>
<feature type="transmembrane region" description="Helical" evidence="1">
    <location>
        <begin position="34"/>
        <end position="52"/>
    </location>
</feature>
<keyword evidence="1" id="KW-0472">Membrane</keyword>
<keyword evidence="3" id="KW-1185">Reference proteome</keyword>
<proteinExistence type="predicted"/>
<gene>
    <name evidence="2" type="ORF">LCY76_14670</name>
</gene>
<keyword evidence="1" id="KW-1133">Transmembrane helix</keyword>
<keyword evidence="1" id="KW-0812">Transmembrane</keyword>
<evidence type="ECO:0000313" key="3">
    <source>
        <dbReference type="Proteomes" id="UP001139011"/>
    </source>
</evidence>
<evidence type="ECO:0000313" key="2">
    <source>
        <dbReference type="EMBL" id="MCK6257825.1"/>
    </source>
</evidence>
<dbReference type="Proteomes" id="UP001139011">
    <property type="component" value="Unassembled WGS sequence"/>
</dbReference>
<name>A0A9X1XDH4_9BACL</name>
<evidence type="ECO:0000256" key="1">
    <source>
        <dbReference type="SAM" id="Phobius"/>
    </source>
</evidence>
<accession>A0A9X1XDH4</accession>
<dbReference type="EMBL" id="JAIWJX010000002">
    <property type="protein sequence ID" value="MCK6257825.1"/>
    <property type="molecule type" value="Genomic_DNA"/>
</dbReference>
<protein>
    <submittedName>
        <fullName evidence="2">Uncharacterized protein</fullName>
    </submittedName>
</protein>
<reference evidence="2" key="1">
    <citation type="submission" date="2021-09" db="EMBL/GenBank/DDBJ databases">
        <title>Genome analysis of Fictibacillus sp. KIGAM418 isolated from marine sediment.</title>
        <authorList>
            <person name="Seo M.-J."/>
            <person name="Cho E.-S."/>
            <person name="Hwang C.Y."/>
        </authorList>
    </citation>
    <scope>NUCLEOTIDE SEQUENCE</scope>
    <source>
        <strain evidence="2">KIGAM418</strain>
    </source>
</reference>